<dbReference type="Proteomes" id="UP000239430">
    <property type="component" value="Unassembled WGS sequence"/>
</dbReference>
<comment type="similarity">
    <text evidence="7">Belongs to the carbohydrate kinase PfkB family. LacC subfamily.</text>
</comment>
<keyword evidence="7" id="KW-0423">Lactose metabolism</keyword>
<dbReference type="FunFam" id="3.40.1190.20:FF:000001">
    <property type="entry name" value="Phosphofructokinase"/>
    <property type="match status" value="1"/>
</dbReference>
<dbReference type="NCBIfam" id="TIGR03828">
    <property type="entry name" value="pfkB"/>
    <property type="match status" value="1"/>
</dbReference>
<evidence type="ECO:0000259" key="9">
    <source>
        <dbReference type="Pfam" id="PF00294"/>
    </source>
</evidence>
<comment type="catalytic activity">
    <reaction evidence="6 8">
        <text>beta-D-fructose 1-phosphate + ATP = beta-D-fructose 1,6-bisphosphate + ADP + H(+)</text>
        <dbReference type="Rhea" id="RHEA:14213"/>
        <dbReference type="ChEBI" id="CHEBI:15378"/>
        <dbReference type="ChEBI" id="CHEBI:30616"/>
        <dbReference type="ChEBI" id="CHEBI:32966"/>
        <dbReference type="ChEBI" id="CHEBI:138881"/>
        <dbReference type="ChEBI" id="CHEBI:456216"/>
        <dbReference type="EC" id="2.7.1.56"/>
    </reaction>
</comment>
<keyword evidence="3 7" id="KW-0547">Nucleotide-binding</keyword>
<name>A0A9X7P7Q1_9FIRM</name>
<dbReference type="GO" id="GO:0008662">
    <property type="term" value="F:1-phosphofructokinase activity"/>
    <property type="evidence" value="ECO:0007669"/>
    <property type="project" value="UniProtKB-UniRule"/>
</dbReference>
<accession>A0A9X7P7Q1</accession>
<organism evidence="10 11">
    <name type="scientific">Neomoorella stamsii</name>
    <dbReference type="NCBI Taxonomy" id="1266720"/>
    <lineage>
        <taxon>Bacteria</taxon>
        <taxon>Bacillati</taxon>
        <taxon>Bacillota</taxon>
        <taxon>Clostridia</taxon>
        <taxon>Neomoorellales</taxon>
        <taxon>Neomoorellaceae</taxon>
        <taxon>Neomoorella</taxon>
    </lineage>
</organism>
<evidence type="ECO:0000256" key="7">
    <source>
        <dbReference type="PIRNR" id="PIRNR000535"/>
    </source>
</evidence>
<evidence type="ECO:0000256" key="2">
    <source>
        <dbReference type="ARBA" id="ARBA00022679"/>
    </source>
</evidence>
<keyword evidence="11" id="KW-1185">Reference proteome</keyword>
<dbReference type="PROSITE" id="PS00583">
    <property type="entry name" value="PFKB_KINASES_1"/>
    <property type="match status" value="1"/>
</dbReference>
<comment type="caution">
    <text evidence="10">The sequence shown here is derived from an EMBL/GenBank/DDBJ whole genome shotgun (WGS) entry which is preliminary data.</text>
</comment>
<proteinExistence type="inferred from homology"/>
<dbReference type="CDD" id="cd01164">
    <property type="entry name" value="FruK_PfkB_like"/>
    <property type="match status" value="1"/>
</dbReference>
<dbReference type="EMBL" id="PVXL01000008">
    <property type="protein sequence ID" value="PRR77457.1"/>
    <property type="molecule type" value="Genomic_DNA"/>
</dbReference>
<gene>
    <name evidence="10" type="primary">lacC_1</name>
    <name evidence="10" type="ORF">MOST_02070</name>
</gene>
<dbReference type="PANTHER" id="PTHR46566:SF2">
    <property type="entry name" value="ATP-DEPENDENT 6-PHOSPHOFRUCTOKINASE ISOZYME 2"/>
    <property type="match status" value="1"/>
</dbReference>
<dbReference type="GO" id="GO:0005988">
    <property type="term" value="P:lactose metabolic process"/>
    <property type="evidence" value="ECO:0007669"/>
    <property type="project" value="UniProtKB-KW"/>
</dbReference>
<dbReference type="InterPro" id="IPR017583">
    <property type="entry name" value="Tagatose/fructose_Pkinase"/>
</dbReference>
<dbReference type="GO" id="GO:0005524">
    <property type="term" value="F:ATP binding"/>
    <property type="evidence" value="ECO:0007669"/>
    <property type="project" value="UniProtKB-UniRule"/>
</dbReference>
<evidence type="ECO:0000256" key="8">
    <source>
        <dbReference type="RuleBase" id="RU369061"/>
    </source>
</evidence>
<dbReference type="RefSeq" id="WP_054937265.1">
    <property type="nucleotide sequence ID" value="NZ_PVXL01000008.1"/>
</dbReference>
<dbReference type="NCBIfam" id="TIGR03168">
    <property type="entry name" value="1-PFK"/>
    <property type="match status" value="1"/>
</dbReference>
<comment type="similarity">
    <text evidence="1">Belongs to the carbohydrate kinase pfkB family.</text>
</comment>
<dbReference type="GO" id="GO:0044281">
    <property type="term" value="P:small molecule metabolic process"/>
    <property type="evidence" value="ECO:0007669"/>
    <property type="project" value="UniProtKB-ARBA"/>
</dbReference>
<comment type="pathway">
    <text evidence="7">Carbohydrate metabolism; D-tagatose 6-phosphate degradation; D-glyceraldehyde 3-phosphate and glycerone phosphate from D-tagatose 6-phosphate: step 1/2.</text>
</comment>
<evidence type="ECO:0000256" key="5">
    <source>
        <dbReference type="ARBA" id="ARBA00022840"/>
    </source>
</evidence>
<dbReference type="Gene3D" id="3.40.1190.20">
    <property type="match status" value="1"/>
</dbReference>
<dbReference type="InterPro" id="IPR011611">
    <property type="entry name" value="PfkB_dom"/>
</dbReference>
<evidence type="ECO:0000256" key="4">
    <source>
        <dbReference type="ARBA" id="ARBA00022777"/>
    </source>
</evidence>
<sequence length="321" mass="34430">MITTVTVNTAIDKTYIVENFGPGGVFRVQRVMAQAGGKGLNVARVVKAFGEEVVATGFIGGYNGRFIEESLAAEGIKGDFVHVSGESRICLNILDTAGKTQTELLEPGPEVTFEEGERLKEKIKFLARQSQVVTMSGSLACGLMPDFYSHLIEVAHKEGAKVILDTSARALKEGLKARPFMVKPNLQEAEALTGKSLAEEKAQYDFLEEMIETGVEVAVLSLGEAGALIRTREAFFKIIPPRVVAVNTVGCGDSFVAGFAVALARDDSLLTAAKLATAVATASATSLGTGECKIELVEKLMLQLEVYDISSHNCLYKKGFR</sequence>
<dbReference type="GO" id="GO:0016052">
    <property type="term" value="P:carbohydrate catabolic process"/>
    <property type="evidence" value="ECO:0007669"/>
    <property type="project" value="UniProtKB-ARBA"/>
</dbReference>
<reference evidence="10 11" key="1">
    <citation type="submission" date="2018-03" db="EMBL/GenBank/DDBJ databases">
        <title>Genome sequence of Moorella stamsii DSM 26217.</title>
        <authorList>
            <person name="Poehlein A."/>
            <person name="Daniel R."/>
        </authorList>
    </citation>
    <scope>NUCLEOTIDE SEQUENCE [LARGE SCALE GENOMIC DNA]</scope>
    <source>
        <strain evidence="11">DSM 26217</strain>
    </source>
</reference>
<dbReference type="GO" id="GO:0009024">
    <property type="term" value="F:tagatose-6-phosphate kinase activity"/>
    <property type="evidence" value="ECO:0007669"/>
    <property type="project" value="UniProtKB-EC"/>
</dbReference>
<dbReference type="InterPro" id="IPR002173">
    <property type="entry name" value="Carboh/pur_kinase_PfkB_CS"/>
</dbReference>
<dbReference type="EC" id="2.7.1.144" evidence="7"/>
<dbReference type="PIRSF" id="PIRSF000535">
    <property type="entry name" value="1PFK/6PFK/LacC"/>
    <property type="match status" value="1"/>
</dbReference>
<comment type="function">
    <text evidence="8">Catalyzes the ATP-dependent phosphorylation of fructose-l-phosphate to fructose-l,6-bisphosphate.</text>
</comment>
<dbReference type="AlphaFoldDB" id="A0A9X7P7Q1"/>
<feature type="domain" description="Carbohydrate kinase PfkB" evidence="9">
    <location>
        <begin position="10"/>
        <end position="292"/>
    </location>
</feature>
<protein>
    <recommendedName>
        <fullName evidence="7">Tagatose-6-phosphate kinase</fullName>
        <ecNumber evidence="7">2.7.1.144</ecNumber>
    </recommendedName>
</protein>
<keyword evidence="2 7" id="KW-0808">Transferase</keyword>
<comment type="catalytic activity">
    <reaction evidence="7">
        <text>D-tagatofuranose 6-phosphate + ATP = D-tagatofuranose 1,6-bisphosphate + ADP + H(+)</text>
        <dbReference type="Rhea" id="RHEA:12420"/>
        <dbReference type="ChEBI" id="CHEBI:15378"/>
        <dbReference type="ChEBI" id="CHEBI:30616"/>
        <dbReference type="ChEBI" id="CHEBI:58694"/>
        <dbReference type="ChEBI" id="CHEBI:58695"/>
        <dbReference type="ChEBI" id="CHEBI:456216"/>
        <dbReference type="EC" id="2.7.1.144"/>
    </reaction>
</comment>
<dbReference type="Pfam" id="PF00294">
    <property type="entry name" value="PfkB"/>
    <property type="match status" value="1"/>
</dbReference>
<dbReference type="SUPFAM" id="SSF53613">
    <property type="entry name" value="Ribokinase-like"/>
    <property type="match status" value="1"/>
</dbReference>
<keyword evidence="5 7" id="KW-0067">ATP-binding</keyword>
<evidence type="ECO:0000313" key="10">
    <source>
        <dbReference type="EMBL" id="PRR77457.1"/>
    </source>
</evidence>
<evidence type="ECO:0000313" key="11">
    <source>
        <dbReference type="Proteomes" id="UP000239430"/>
    </source>
</evidence>
<dbReference type="GO" id="GO:0005829">
    <property type="term" value="C:cytosol"/>
    <property type="evidence" value="ECO:0007669"/>
    <property type="project" value="TreeGrafter"/>
</dbReference>
<dbReference type="PANTHER" id="PTHR46566">
    <property type="entry name" value="1-PHOSPHOFRUCTOKINASE-RELATED"/>
    <property type="match status" value="1"/>
</dbReference>
<keyword evidence="4 8" id="KW-0418">Kinase</keyword>
<evidence type="ECO:0000256" key="3">
    <source>
        <dbReference type="ARBA" id="ARBA00022741"/>
    </source>
</evidence>
<evidence type="ECO:0000256" key="6">
    <source>
        <dbReference type="ARBA" id="ARBA00047745"/>
    </source>
</evidence>
<evidence type="ECO:0000256" key="1">
    <source>
        <dbReference type="ARBA" id="ARBA00005380"/>
    </source>
</evidence>
<dbReference type="InterPro" id="IPR029056">
    <property type="entry name" value="Ribokinase-like"/>
</dbReference>
<dbReference type="InterPro" id="IPR022463">
    <property type="entry name" value="1-PFruKinase"/>
</dbReference>